<comment type="subcellular location">
    <subcellularLocation>
        <location evidence="2">Secreted</location>
    </subcellularLocation>
</comment>
<dbReference type="GO" id="GO:0090729">
    <property type="term" value="F:toxin activity"/>
    <property type="evidence" value="ECO:0007669"/>
    <property type="project" value="UniProtKB-KW"/>
</dbReference>
<evidence type="ECO:0000256" key="1">
    <source>
        <dbReference type="ARBA" id="ARBA00002847"/>
    </source>
</evidence>
<evidence type="ECO:0000256" key="8">
    <source>
        <dbReference type="SAM" id="SignalP"/>
    </source>
</evidence>
<reference evidence="10" key="1">
    <citation type="submission" date="2024-06" db="EMBL/GenBank/DDBJ databases">
        <authorList>
            <person name="Ryan C."/>
        </authorList>
    </citation>
    <scope>NUCLEOTIDE SEQUENCE [LARGE SCALE GENOMIC DNA]</scope>
</reference>
<comment type="function">
    <text evidence="1">Thionins are small plant proteins which are toxic to animal cells. They seem to exert their toxic effect at the level of the cell membrane. Their precise function is not known.</text>
</comment>
<dbReference type="InterPro" id="IPR036391">
    <property type="entry name" value="Thionin-like_sf"/>
</dbReference>
<dbReference type="Proteomes" id="UP001497457">
    <property type="component" value="Chromosome 22rd"/>
</dbReference>
<evidence type="ECO:0000256" key="5">
    <source>
        <dbReference type="ARBA" id="ARBA00022821"/>
    </source>
</evidence>
<sequence length="92" mass="10003">MEAKGLKSFVIVVLVLGLVVLEQTQQVQAKDDIWNWCCRTTTGKKFFNDCVDRGLVTNIGFCASGAGCVLLHDKCGGEWPVTAREALTVDAL</sequence>
<keyword evidence="10" id="KW-1185">Reference proteome</keyword>
<evidence type="ECO:0000313" key="9">
    <source>
        <dbReference type="EMBL" id="CAL4985676.1"/>
    </source>
</evidence>
<feature type="chain" id="PRO_5044838707" evidence="8">
    <location>
        <begin position="30"/>
        <end position="92"/>
    </location>
</feature>
<keyword evidence="5" id="KW-0611">Plant defense</keyword>
<dbReference type="EMBL" id="OZ075132">
    <property type="protein sequence ID" value="CAL4985676.1"/>
    <property type="molecule type" value="Genomic_DNA"/>
</dbReference>
<dbReference type="Pfam" id="PF00321">
    <property type="entry name" value="Thionin"/>
    <property type="match status" value="1"/>
</dbReference>
<evidence type="ECO:0000256" key="6">
    <source>
        <dbReference type="ARBA" id="ARBA00023157"/>
    </source>
</evidence>
<feature type="signal peptide" evidence="8">
    <location>
        <begin position="1"/>
        <end position="29"/>
    </location>
</feature>
<comment type="similarity">
    <text evidence="7">Belongs to the plant thionin (TC 1.C.44) family. 4 C-C subfamily.</text>
</comment>
<name>A0ABC9AVY3_9POAL</name>
<organism evidence="9 10">
    <name type="scientific">Urochloa decumbens</name>
    <dbReference type="NCBI Taxonomy" id="240449"/>
    <lineage>
        <taxon>Eukaryota</taxon>
        <taxon>Viridiplantae</taxon>
        <taxon>Streptophyta</taxon>
        <taxon>Embryophyta</taxon>
        <taxon>Tracheophyta</taxon>
        <taxon>Spermatophyta</taxon>
        <taxon>Magnoliopsida</taxon>
        <taxon>Liliopsida</taxon>
        <taxon>Poales</taxon>
        <taxon>Poaceae</taxon>
        <taxon>PACMAD clade</taxon>
        <taxon>Panicoideae</taxon>
        <taxon>Panicodae</taxon>
        <taxon>Paniceae</taxon>
        <taxon>Melinidinae</taxon>
        <taxon>Urochloa</taxon>
    </lineage>
</organism>
<dbReference type="PANTHER" id="PTHR33920:SF9">
    <property type="entry name" value="ALPHA-2-PUROTHIONIN"/>
    <property type="match status" value="1"/>
</dbReference>
<dbReference type="SUPFAM" id="SSF57429">
    <property type="entry name" value="Crambin-like"/>
    <property type="match status" value="1"/>
</dbReference>
<dbReference type="PANTHER" id="PTHR33920">
    <property type="entry name" value="THIONIN-2.1-RELATED"/>
    <property type="match status" value="1"/>
</dbReference>
<dbReference type="GO" id="GO:0005576">
    <property type="term" value="C:extracellular region"/>
    <property type="evidence" value="ECO:0007669"/>
    <property type="project" value="UniProtKB-SubCell"/>
</dbReference>
<dbReference type="Gene3D" id="3.30.1350.10">
    <property type="entry name" value="Thionin-like"/>
    <property type="match status" value="1"/>
</dbReference>
<evidence type="ECO:0000256" key="7">
    <source>
        <dbReference type="ARBA" id="ARBA00043965"/>
    </source>
</evidence>
<keyword evidence="8" id="KW-0732">Signal</keyword>
<evidence type="ECO:0000256" key="4">
    <source>
        <dbReference type="ARBA" id="ARBA00022656"/>
    </source>
</evidence>
<dbReference type="InterPro" id="IPR001010">
    <property type="entry name" value="Thionin"/>
</dbReference>
<dbReference type="GO" id="GO:0006952">
    <property type="term" value="P:defense response"/>
    <property type="evidence" value="ECO:0007669"/>
    <property type="project" value="UniProtKB-KW"/>
</dbReference>
<keyword evidence="3" id="KW-0964">Secreted</keyword>
<keyword evidence="4" id="KW-0800">Toxin</keyword>
<evidence type="ECO:0000313" key="10">
    <source>
        <dbReference type="Proteomes" id="UP001497457"/>
    </source>
</evidence>
<reference evidence="9 10" key="2">
    <citation type="submission" date="2024-10" db="EMBL/GenBank/DDBJ databases">
        <authorList>
            <person name="Ryan C."/>
        </authorList>
    </citation>
    <scope>NUCLEOTIDE SEQUENCE [LARGE SCALE GENOMIC DNA]</scope>
</reference>
<evidence type="ECO:0000256" key="3">
    <source>
        <dbReference type="ARBA" id="ARBA00022525"/>
    </source>
</evidence>
<keyword evidence="6" id="KW-1015">Disulfide bond</keyword>
<dbReference type="AlphaFoldDB" id="A0ABC9AVY3"/>
<proteinExistence type="inferred from homology"/>
<protein>
    <submittedName>
        <fullName evidence="9">Uncharacterized protein</fullName>
    </submittedName>
</protein>
<gene>
    <name evidence="9" type="ORF">URODEC1_LOCUS58049</name>
</gene>
<accession>A0ABC9AVY3</accession>
<evidence type="ECO:0000256" key="2">
    <source>
        <dbReference type="ARBA" id="ARBA00004613"/>
    </source>
</evidence>